<gene>
    <name evidence="2" type="ORF">BJX63DRAFT_439270</name>
</gene>
<organism evidence="2 3">
    <name type="scientific">Aspergillus granulosus</name>
    <dbReference type="NCBI Taxonomy" id="176169"/>
    <lineage>
        <taxon>Eukaryota</taxon>
        <taxon>Fungi</taxon>
        <taxon>Dikarya</taxon>
        <taxon>Ascomycota</taxon>
        <taxon>Pezizomycotina</taxon>
        <taxon>Eurotiomycetes</taxon>
        <taxon>Eurotiomycetidae</taxon>
        <taxon>Eurotiales</taxon>
        <taxon>Aspergillaceae</taxon>
        <taxon>Aspergillus</taxon>
        <taxon>Aspergillus subgen. Nidulantes</taxon>
    </lineage>
</organism>
<evidence type="ECO:0000256" key="1">
    <source>
        <dbReference type="ARBA" id="ARBA00006333"/>
    </source>
</evidence>
<reference evidence="2 3" key="1">
    <citation type="submission" date="2024-07" db="EMBL/GenBank/DDBJ databases">
        <title>Section-level genome sequencing and comparative genomics of Aspergillus sections Usti and Cavernicolus.</title>
        <authorList>
            <consortium name="Lawrence Berkeley National Laboratory"/>
            <person name="Nybo J.L."/>
            <person name="Vesth T.C."/>
            <person name="Theobald S."/>
            <person name="Frisvad J.C."/>
            <person name="Larsen T.O."/>
            <person name="Kjaerboelling I."/>
            <person name="Rothschild-Mancinelli K."/>
            <person name="Lyhne E.K."/>
            <person name="Kogle M.E."/>
            <person name="Barry K."/>
            <person name="Clum A."/>
            <person name="Na H."/>
            <person name="Ledsgaard L."/>
            <person name="Lin J."/>
            <person name="Lipzen A."/>
            <person name="Kuo A."/>
            <person name="Riley R."/>
            <person name="Mondo S."/>
            <person name="Labutti K."/>
            <person name="Haridas S."/>
            <person name="Pangalinan J."/>
            <person name="Salamov A.A."/>
            <person name="Simmons B.A."/>
            <person name="Magnuson J.K."/>
            <person name="Chen J."/>
            <person name="Drula E."/>
            <person name="Henrissat B."/>
            <person name="Wiebenga A."/>
            <person name="Lubbers R.J."/>
            <person name="Gomes A.C."/>
            <person name="Makela M.R."/>
            <person name="Stajich J."/>
            <person name="Grigoriev I.V."/>
            <person name="Mortensen U.H."/>
            <person name="De Vries R.P."/>
            <person name="Baker S.E."/>
            <person name="Andersen M.R."/>
        </authorList>
    </citation>
    <scope>NUCLEOTIDE SEQUENCE [LARGE SCALE GENOMIC DNA]</scope>
    <source>
        <strain evidence="2 3">CBS 588.65</strain>
    </source>
</reference>
<dbReference type="InterPro" id="IPR008930">
    <property type="entry name" value="Terpenoid_cyclase/PrenylTrfase"/>
</dbReference>
<dbReference type="PANTHER" id="PTHR31739">
    <property type="entry name" value="ENT-COPALYL DIPHOSPHATE SYNTHASE, CHLOROPLASTIC"/>
    <property type="match status" value="1"/>
</dbReference>
<name>A0ABR4GZG7_9EURO</name>
<accession>A0ABR4GZG7</accession>
<evidence type="ECO:0000313" key="3">
    <source>
        <dbReference type="Proteomes" id="UP001610334"/>
    </source>
</evidence>
<dbReference type="PANTHER" id="PTHR31739:SF25">
    <property type="entry name" value="(E,E)-GERANYLLINALOOL SYNTHASE"/>
    <property type="match status" value="1"/>
</dbReference>
<dbReference type="EMBL" id="JBFXLT010000109">
    <property type="protein sequence ID" value="KAL2808541.1"/>
    <property type="molecule type" value="Genomic_DNA"/>
</dbReference>
<keyword evidence="3" id="KW-1185">Reference proteome</keyword>
<dbReference type="Gene3D" id="1.50.10.160">
    <property type="match status" value="1"/>
</dbReference>
<comment type="caution">
    <text evidence="2">The sequence shown here is derived from an EMBL/GenBank/DDBJ whole genome shotgun (WGS) entry which is preliminary data.</text>
</comment>
<dbReference type="InterPro" id="IPR050148">
    <property type="entry name" value="Terpene_synthase-like"/>
</dbReference>
<dbReference type="SUPFAM" id="SSF48239">
    <property type="entry name" value="Terpenoid cyclases/Protein prenyltransferases"/>
    <property type="match status" value="2"/>
</dbReference>
<evidence type="ECO:0000313" key="2">
    <source>
        <dbReference type="EMBL" id="KAL2808541.1"/>
    </source>
</evidence>
<protein>
    <submittedName>
        <fullName evidence="2">Terpenoid cyclases/protein prenyltransferase alpha-alpha toroid</fullName>
    </submittedName>
</protein>
<dbReference type="Proteomes" id="UP001610334">
    <property type="component" value="Unassembled WGS sequence"/>
</dbReference>
<comment type="similarity">
    <text evidence="1">Belongs to the terpene synthase family.</text>
</comment>
<proteinExistence type="inferred from homology"/>
<dbReference type="Gene3D" id="1.50.10.20">
    <property type="match status" value="1"/>
</dbReference>
<sequence>MSYAILVNYARKLVQRIATEVKSKHGLSSMAASIYDTAWLAMIRKESETGNQWLFPESFKYLLDHQEPDGGWDPLRQSTRTAPYPDDLWVPDCIVHSLAALLALCRRFRFASCTGGSDIPADGLPRIFRAKRFLDSKLSILKLEGITHFGFELLVPVLLRLLAEEGVEFDFPVKDELLLRYEKASSENMDWLYDAGPCKVPLFCLEAFLEKLDFGKLSHLITPTAGITASPASTAAYLIHSKVWSDEAESYLRHVVRNGQGAGDGSVGGVFPLEVFEPSWVLTALLDNGFTAEILGLENIEQILGVIHESLSGGVVGATHCFFPDADDTSRSLTTLNLHGYHISPSDMVQRFETEQCFETFDDQLPNRVTSVSVNGNVLNALLHSPDRNSFTSQIEKVARFLCTRWEAQEKLQDHWNMSEFYGIMHLAQSLTPLLAMHDRGDLVSLLTDLVRQIVPTTLSQLLNHLLTRQHPDGSWGELHCAEETAYAVVALANLGTHPLVVGEMECQVDVSIARGKQFLLEAWIPGNKSPDRVWTGKVLHGIAYVGEAYVLAALKVNRVNLASARGIQFI</sequence>